<reference evidence="1" key="1">
    <citation type="journal article" date="2019" name="bioRxiv">
        <title>The Genome of the Zebra Mussel, Dreissena polymorpha: A Resource for Invasive Species Research.</title>
        <authorList>
            <person name="McCartney M.A."/>
            <person name="Auch B."/>
            <person name="Kono T."/>
            <person name="Mallez S."/>
            <person name="Zhang Y."/>
            <person name="Obille A."/>
            <person name="Becker A."/>
            <person name="Abrahante J.E."/>
            <person name="Garbe J."/>
            <person name="Badalamenti J.P."/>
            <person name="Herman A."/>
            <person name="Mangelson H."/>
            <person name="Liachko I."/>
            <person name="Sullivan S."/>
            <person name="Sone E.D."/>
            <person name="Koren S."/>
            <person name="Silverstein K.A.T."/>
            <person name="Beckman K.B."/>
            <person name="Gohl D.M."/>
        </authorList>
    </citation>
    <scope>NUCLEOTIDE SEQUENCE</scope>
    <source>
        <strain evidence="1">Duluth1</strain>
        <tissue evidence="1">Whole animal</tissue>
    </source>
</reference>
<reference evidence="1" key="2">
    <citation type="submission" date="2020-11" db="EMBL/GenBank/DDBJ databases">
        <authorList>
            <person name="McCartney M.A."/>
            <person name="Auch B."/>
            <person name="Kono T."/>
            <person name="Mallez S."/>
            <person name="Becker A."/>
            <person name="Gohl D.M."/>
            <person name="Silverstein K.A.T."/>
            <person name="Koren S."/>
            <person name="Bechman K.B."/>
            <person name="Herman A."/>
            <person name="Abrahante J.E."/>
            <person name="Garbe J."/>
        </authorList>
    </citation>
    <scope>NUCLEOTIDE SEQUENCE</scope>
    <source>
        <strain evidence="1">Duluth1</strain>
        <tissue evidence="1">Whole animal</tissue>
    </source>
</reference>
<proteinExistence type="predicted"/>
<dbReference type="AlphaFoldDB" id="A0A9D4RGC3"/>
<protein>
    <submittedName>
        <fullName evidence="1">Uncharacterized protein</fullName>
    </submittedName>
</protein>
<comment type="caution">
    <text evidence="1">The sequence shown here is derived from an EMBL/GenBank/DDBJ whole genome shotgun (WGS) entry which is preliminary data.</text>
</comment>
<name>A0A9D4RGC3_DREPO</name>
<gene>
    <name evidence="1" type="ORF">DPMN_030640</name>
</gene>
<accession>A0A9D4RGC3</accession>
<keyword evidence="2" id="KW-1185">Reference proteome</keyword>
<evidence type="ECO:0000313" key="2">
    <source>
        <dbReference type="Proteomes" id="UP000828390"/>
    </source>
</evidence>
<evidence type="ECO:0000313" key="1">
    <source>
        <dbReference type="EMBL" id="KAH3867511.1"/>
    </source>
</evidence>
<organism evidence="1 2">
    <name type="scientific">Dreissena polymorpha</name>
    <name type="common">Zebra mussel</name>
    <name type="synonym">Mytilus polymorpha</name>
    <dbReference type="NCBI Taxonomy" id="45954"/>
    <lineage>
        <taxon>Eukaryota</taxon>
        <taxon>Metazoa</taxon>
        <taxon>Spiralia</taxon>
        <taxon>Lophotrochozoa</taxon>
        <taxon>Mollusca</taxon>
        <taxon>Bivalvia</taxon>
        <taxon>Autobranchia</taxon>
        <taxon>Heteroconchia</taxon>
        <taxon>Euheterodonta</taxon>
        <taxon>Imparidentia</taxon>
        <taxon>Neoheterodontei</taxon>
        <taxon>Myida</taxon>
        <taxon>Dreissenoidea</taxon>
        <taxon>Dreissenidae</taxon>
        <taxon>Dreissena</taxon>
    </lineage>
</organism>
<sequence length="95" mass="9925">MVMTPLFKVTPFPSTTLPVKELLEADADPALADAVAPPALADEEAASTAIVSADDDDADYASTVFKPLPPLLRPAGVFFSSVIAPFPGSKTFTLF</sequence>
<dbReference type="Proteomes" id="UP000828390">
    <property type="component" value="Unassembled WGS sequence"/>
</dbReference>
<dbReference type="EMBL" id="JAIWYP010000002">
    <property type="protein sequence ID" value="KAH3867511.1"/>
    <property type="molecule type" value="Genomic_DNA"/>
</dbReference>